<dbReference type="PATRIC" id="fig|1227452.3.peg.1180"/>
<accession>M0KPC3</accession>
<keyword evidence="2" id="KW-1185">Reference proteome</keyword>
<dbReference type="AlphaFoldDB" id="M0KPC3"/>
<reference evidence="1 2" key="1">
    <citation type="journal article" date="2014" name="PLoS Genet.">
        <title>Phylogenetically driven sequencing of extremely halophilic archaea reveals strategies for static and dynamic osmo-response.</title>
        <authorList>
            <person name="Becker E.A."/>
            <person name="Seitzer P.M."/>
            <person name="Tritt A."/>
            <person name="Larsen D."/>
            <person name="Krusor M."/>
            <person name="Yao A.I."/>
            <person name="Wu D."/>
            <person name="Madern D."/>
            <person name="Eisen J.A."/>
            <person name="Darling A.E."/>
            <person name="Facciotti M.T."/>
        </authorList>
    </citation>
    <scope>NUCLEOTIDE SEQUENCE [LARGE SCALE GENOMIC DNA]</scope>
    <source>
        <strain evidence="1 2">JCM 13557</strain>
    </source>
</reference>
<name>M0KPC3_9EURY</name>
<evidence type="ECO:0000313" key="1">
    <source>
        <dbReference type="EMBL" id="EMA23232.1"/>
    </source>
</evidence>
<evidence type="ECO:0000313" key="2">
    <source>
        <dbReference type="Proteomes" id="UP000011623"/>
    </source>
</evidence>
<comment type="caution">
    <text evidence="1">The sequence shown here is derived from an EMBL/GenBank/DDBJ whole genome shotgun (WGS) entry which is preliminary data.</text>
</comment>
<sequence length="332" mass="36538">MKTLGIAAASAGFTGIGSATQNSSVQVNSVYGSEESPLSEGDIIDTQQQAKANSGASSSVTVKPDDSHGRIVGFVYGIDESGRATFYVAKEPEEEAVEPQDQTESAVSKAKEFESELKKANRLFTETNAVSPSGIDPEWDHVTNGYTPYEHRPYGKLVESVDVYELDEDTSTNRFAMRQNANIYPGQAEWDNGYHWWYAEPEHKWDQGVLDYNLVDRAPRDDKTGGVDKKSVAISAGGPEISWQFSQPDVARYDESNSQVAKWHWNAMTDPLSYGDNQHALFKTGSTAETRDNPSDGDTLLGWGTMAKFTSRDRVDADIDEFGAGGRLEYDD</sequence>
<dbReference type="Proteomes" id="UP000011623">
    <property type="component" value="Unassembled WGS sequence"/>
</dbReference>
<dbReference type="EMBL" id="AOLW01000014">
    <property type="protein sequence ID" value="EMA23232.1"/>
    <property type="molecule type" value="Genomic_DNA"/>
</dbReference>
<organism evidence="1 2">
    <name type="scientific">Haloarcula amylolytica JCM 13557</name>
    <dbReference type="NCBI Taxonomy" id="1227452"/>
    <lineage>
        <taxon>Archaea</taxon>
        <taxon>Methanobacteriati</taxon>
        <taxon>Methanobacteriota</taxon>
        <taxon>Stenosarchaea group</taxon>
        <taxon>Halobacteria</taxon>
        <taxon>Halobacteriales</taxon>
        <taxon>Haloarculaceae</taxon>
        <taxon>Haloarcula</taxon>
    </lineage>
</organism>
<protein>
    <submittedName>
        <fullName evidence="1">Uncharacterized protein</fullName>
    </submittedName>
</protein>
<proteinExistence type="predicted"/>
<gene>
    <name evidence="1" type="ORF">C442_05936</name>
</gene>